<evidence type="ECO:0000256" key="3">
    <source>
        <dbReference type="PIRSR" id="PIRSR606689-1"/>
    </source>
</evidence>
<accession>A0A1R2B868</accession>
<evidence type="ECO:0000313" key="5">
    <source>
        <dbReference type="Proteomes" id="UP000187209"/>
    </source>
</evidence>
<keyword evidence="2 3" id="KW-0342">GTP-binding</keyword>
<dbReference type="EMBL" id="MPUH01000861">
    <property type="protein sequence ID" value="OMJ72936.1"/>
    <property type="molecule type" value="Genomic_DNA"/>
</dbReference>
<dbReference type="PROSITE" id="PS51417">
    <property type="entry name" value="ARF"/>
    <property type="match status" value="1"/>
</dbReference>
<dbReference type="OrthoDB" id="41266at2759"/>
<dbReference type="Gene3D" id="3.40.50.300">
    <property type="entry name" value="P-loop containing nucleotide triphosphate hydrolases"/>
    <property type="match status" value="1"/>
</dbReference>
<dbReference type="InterPro" id="IPR027417">
    <property type="entry name" value="P-loop_NTPase"/>
</dbReference>
<keyword evidence="1 3" id="KW-0547">Nucleotide-binding</keyword>
<dbReference type="GO" id="GO:0034067">
    <property type="term" value="P:protein localization to Golgi apparatus"/>
    <property type="evidence" value="ECO:0007669"/>
    <property type="project" value="TreeGrafter"/>
</dbReference>
<dbReference type="InterPro" id="IPR006689">
    <property type="entry name" value="Small_GTPase_ARF/SAR"/>
</dbReference>
<dbReference type="GO" id="GO:0005794">
    <property type="term" value="C:Golgi apparatus"/>
    <property type="evidence" value="ECO:0007669"/>
    <property type="project" value="TreeGrafter"/>
</dbReference>
<dbReference type="SMART" id="SM00178">
    <property type="entry name" value="SAR"/>
    <property type="match status" value="1"/>
</dbReference>
<dbReference type="GO" id="GO:0005525">
    <property type="term" value="F:GTP binding"/>
    <property type="evidence" value="ECO:0007669"/>
    <property type="project" value="UniProtKB-KW"/>
</dbReference>
<dbReference type="SUPFAM" id="SSF52540">
    <property type="entry name" value="P-loop containing nucleoside triphosphate hydrolases"/>
    <property type="match status" value="1"/>
</dbReference>
<dbReference type="SMART" id="SM00177">
    <property type="entry name" value="ARF"/>
    <property type="match status" value="1"/>
</dbReference>
<feature type="binding site" evidence="3">
    <location>
        <begin position="126"/>
        <end position="129"/>
    </location>
    <ligand>
        <name>GTP</name>
        <dbReference type="ChEBI" id="CHEBI:37565"/>
    </ligand>
</feature>
<dbReference type="Proteomes" id="UP000187209">
    <property type="component" value="Unassembled WGS sequence"/>
</dbReference>
<evidence type="ECO:0000313" key="4">
    <source>
        <dbReference type="EMBL" id="OMJ72936.1"/>
    </source>
</evidence>
<dbReference type="PANTHER" id="PTHR45909">
    <property type="entry name" value="ADP-RIBOSYLATION FACTOR-RELATED PROTEIN 1"/>
    <property type="match status" value="1"/>
</dbReference>
<dbReference type="PANTHER" id="PTHR45909:SF1">
    <property type="entry name" value="ADP-RIBOSYLATION FACTOR-RELATED PROTEIN 1"/>
    <property type="match status" value="1"/>
</dbReference>
<dbReference type="GO" id="GO:0003924">
    <property type="term" value="F:GTPase activity"/>
    <property type="evidence" value="ECO:0007669"/>
    <property type="project" value="InterPro"/>
</dbReference>
<gene>
    <name evidence="4" type="ORF">SteCoe_28503</name>
</gene>
<evidence type="ECO:0000256" key="1">
    <source>
        <dbReference type="ARBA" id="ARBA00022741"/>
    </source>
</evidence>
<keyword evidence="5" id="KW-1185">Reference proteome</keyword>
<dbReference type="AlphaFoldDB" id="A0A1R2B868"/>
<name>A0A1R2B868_9CILI</name>
<protein>
    <submittedName>
        <fullName evidence="4">Uncharacterized protein</fullName>
    </submittedName>
</protein>
<sequence length="178" mass="20007">MGAILELLLNKFFNSSRYHIIIIGPASSGKRTFLSKLGLNDHNFNNGIIAYNTNTLLPADLTITSFVYTSTFQLSRVLEDRINEVTGIIYMLDSTNVSRLKVTKLELKNIINIPALENSPILVLCNKQDLPTAKSVREIEMVIKFEPENKKWNIQGMSAASDDGVFEAIEWISRAMIN</sequence>
<dbReference type="GO" id="GO:0006886">
    <property type="term" value="P:intracellular protein transport"/>
    <property type="evidence" value="ECO:0007669"/>
    <property type="project" value="TreeGrafter"/>
</dbReference>
<dbReference type="Pfam" id="PF00025">
    <property type="entry name" value="Arf"/>
    <property type="match status" value="1"/>
</dbReference>
<dbReference type="InterPro" id="IPR024156">
    <property type="entry name" value="Small_GTPase_ARF"/>
</dbReference>
<reference evidence="4 5" key="1">
    <citation type="submission" date="2016-11" db="EMBL/GenBank/DDBJ databases">
        <title>The macronuclear genome of Stentor coeruleus: a giant cell with tiny introns.</title>
        <authorList>
            <person name="Slabodnick M."/>
            <person name="Ruby J.G."/>
            <person name="Reiff S.B."/>
            <person name="Swart E.C."/>
            <person name="Gosai S."/>
            <person name="Prabakaran S."/>
            <person name="Witkowska E."/>
            <person name="Larue G.E."/>
            <person name="Fisher S."/>
            <person name="Freeman R.M."/>
            <person name="Gunawardena J."/>
            <person name="Chu W."/>
            <person name="Stover N.A."/>
            <person name="Gregory B.D."/>
            <person name="Nowacki M."/>
            <person name="Derisi J."/>
            <person name="Roy S.W."/>
            <person name="Marshall W.F."/>
            <person name="Sood P."/>
        </authorList>
    </citation>
    <scope>NUCLEOTIDE SEQUENCE [LARGE SCALE GENOMIC DNA]</scope>
    <source>
        <strain evidence="4">WM001</strain>
    </source>
</reference>
<comment type="caution">
    <text evidence="4">The sequence shown here is derived from an EMBL/GenBank/DDBJ whole genome shotgun (WGS) entry which is preliminary data.</text>
</comment>
<dbReference type="GO" id="GO:0043001">
    <property type="term" value="P:Golgi to plasma membrane protein transport"/>
    <property type="evidence" value="ECO:0007669"/>
    <property type="project" value="TreeGrafter"/>
</dbReference>
<proteinExistence type="predicted"/>
<organism evidence="4 5">
    <name type="scientific">Stentor coeruleus</name>
    <dbReference type="NCBI Taxonomy" id="5963"/>
    <lineage>
        <taxon>Eukaryota</taxon>
        <taxon>Sar</taxon>
        <taxon>Alveolata</taxon>
        <taxon>Ciliophora</taxon>
        <taxon>Postciliodesmatophora</taxon>
        <taxon>Heterotrichea</taxon>
        <taxon>Heterotrichida</taxon>
        <taxon>Stentoridae</taxon>
        <taxon>Stentor</taxon>
    </lineage>
</organism>
<evidence type="ECO:0000256" key="2">
    <source>
        <dbReference type="ARBA" id="ARBA00023134"/>
    </source>
</evidence>